<proteinExistence type="predicted"/>
<evidence type="ECO:0008006" key="3">
    <source>
        <dbReference type="Google" id="ProtNLM"/>
    </source>
</evidence>
<dbReference type="EMBL" id="PDWN01000004">
    <property type="protein sequence ID" value="KAF1696009.1"/>
    <property type="molecule type" value="Genomic_DNA"/>
</dbReference>
<name>A0ABQ6Z952_9GAMM</name>
<accession>A0ABQ6Z952</accession>
<dbReference type="Proteomes" id="UP000788419">
    <property type="component" value="Unassembled WGS sequence"/>
</dbReference>
<evidence type="ECO:0000313" key="2">
    <source>
        <dbReference type="Proteomes" id="UP000788419"/>
    </source>
</evidence>
<reference evidence="1 2" key="1">
    <citation type="submission" date="2017-10" db="EMBL/GenBank/DDBJ databases">
        <title>Whole genome sequencing of members of genus Pseudoxanthomonas.</title>
        <authorList>
            <person name="Kumar S."/>
            <person name="Bansal K."/>
            <person name="Kaur A."/>
            <person name="Patil P."/>
            <person name="Sharma S."/>
            <person name="Patil P.B."/>
        </authorList>
    </citation>
    <scope>NUCLEOTIDE SEQUENCE [LARGE SCALE GENOMIC DNA]</scope>
    <source>
        <strain evidence="1 2">DSM 17801</strain>
    </source>
</reference>
<comment type="caution">
    <text evidence="1">The sequence shown here is derived from an EMBL/GenBank/DDBJ whole genome shotgun (WGS) entry which is preliminary data.</text>
</comment>
<sequence length="241" mass="28157">MNDAPEESNYWSHGKLLAIDSLGIRDRLMPASKVREWIPKNVKPDGLMYTQVADFWLQIKKKDGLDRRQEQVPVNPFVYRGKNNAVQGRRDQIEVWHRAWIDRIGVEARVAQVKGKHDPVSQSLMKEYEQQHPWLVMNTRKPIRGYTKLVVGWAEGITLGLMDRAYPNPDDLDLEYLTIADALRQPWFDREEQGMWVKIMRRMHQLALEEQQQIFAQEYAELARLALQNGDAHAQSPETEL</sequence>
<gene>
    <name evidence="1" type="ORF">CSC65_05800</name>
</gene>
<keyword evidence="2" id="KW-1185">Reference proteome</keyword>
<dbReference type="RefSeq" id="WP_162409372.1">
    <property type="nucleotide sequence ID" value="NZ_PDWN01000004.1"/>
</dbReference>
<protein>
    <recommendedName>
        <fullName evidence="3">YqaJ viral recombinase domain-containing protein</fullName>
    </recommendedName>
</protein>
<evidence type="ECO:0000313" key="1">
    <source>
        <dbReference type="EMBL" id="KAF1696009.1"/>
    </source>
</evidence>
<organism evidence="1 2">
    <name type="scientific">Pseudoxanthomonas daejeonensis</name>
    <dbReference type="NCBI Taxonomy" id="266062"/>
    <lineage>
        <taxon>Bacteria</taxon>
        <taxon>Pseudomonadati</taxon>
        <taxon>Pseudomonadota</taxon>
        <taxon>Gammaproteobacteria</taxon>
        <taxon>Lysobacterales</taxon>
        <taxon>Lysobacteraceae</taxon>
        <taxon>Pseudoxanthomonas</taxon>
    </lineage>
</organism>